<evidence type="ECO:0000313" key="6">
    <source>
        <dbReference type="EnsemblProtists" id="EKX45031"/>
    </source>
</evidence>
<dbReference type="GeneID" id="17301605"/>
<feature type="compositionally biased region" description="Basic and acidic residues" evidence="3">
    <location>
        <begin position="1"/>
        <end position="32"/>
    </location>
</feature>
<evidence type="ECO:0000256" key="2">
    <source>
        <dbReference type="PROSITE-ProRule" id="PRU00259"/>
    </source>
</evidence>
<keyword evidence="1" id="KW-0677">Repeat</keyword>
<reference evidence="7" key="2">
    <citation type="submission" date="2012-11" db="EMBL/GenBank/DDBJ databases">
        <authorList>
            <person name="Kuo A."/>
            <person name="Curtis B.A."/>
            <person name="Tanifuji G."/>
            <person name="Burki F."/>
            <person name="Gruber A."/>
            <person name="Irimia M."/>
            <person name="Maruyama S."/>
            <person name="Arias M.C."/>
            <person name="Ball S.G."/>
            <person name="Gile G.H."/>
            <person name="Hirakawa Y."/>
            <person name="Hopkins J.F."/>
            <person name="Rensing S.A."/>
            <person name="Schmutz J."/>
            <person name="Symeonidi A."/>
            <person name="Elias M."/>
            <person name="Eveleigh R.J."/>
            <person name="Herman E.K."/>
            <person name="Klute M.J."/>
            <person name="Nakayama T."/>
            <person name="Obornik M."/>
            <person name="Reyes-Prieto A."/>
            <person name="Armbrust E.V."/>
            <person name="Aves S.J."/>
            <person name="Beiko R.G."/>
            <person name="Coutinho P."/>
            <person name="Dacks J.B."/>
            <person name="Durnford D.G."/>
            <person name="Fast N.M."/>
            <person name="Green B.R."/>
            <person name="Grisdale C."/>
            <person name="Hempe F."/>
            <person name="Henrissat B."/>
            <person name="Hoppner M.P."/>
            <person name="Ishida K.-I."/>
            <person name="Kim E."/>
            <person name="Koreny L."/>
            <person name="Kroth P.G."/>
            <person name="Liu Y."/>
            <person name="Malik S.-B."/>
            <person name="Maier U.G."/>
            <person name="McRose D."/>
            <person name="Mock T."/>
            <person name="Neilson J.A."/>
            <person name="Onodera N.T."/>
            <person name="Poole A.M."/>
            <person name="Pritham E.J."/>
            <person name="Richards T.A."/>
            <person name="Rocap G."/>
            <person name="Roy S.W."/>
            <person name="Sarai C."/>
            <person name="Schaack S."/>
            <person name="Shirato S."/>
            <person name="Slamovits C.H."/>
            <person name="Spencer D.F."/>
            <person name="Suzuki S."/>
            <person name="Worden A.Z."/>
            <person name="Zauner S."/>
            <person name="Barry K."/>
            <person name="Bell C."/>
            <person name="Bharti A.K."/>
            <person name="Crow J.A."/>
            <person name="Grimwood J."/>
            <person name="Kramer R."/>
            <person name="Lindquist E."/>
            <person name="Lucas S."/>
            <person name="Salamov A."/>
            <person name="McFadden G.I."/>
            <person name="Lane C.E."/>
            <person name="Keeling P.J."/>
            <person name="Gray M.W."/>
            <person name="Grigoriev I.V."/>
            <person name="Archibald J.M."/>
        </authorList>
    </citation>
    <scope>NUCLEOTIDE SEQUENCE</scope>
    <source>
        <strain evidence="7">CCMP2712</strain>
    </source>
</reference>
<proteinExistence type="predicted"/>
<evidence type="ECO:0000256" key="3">
    <source>
        <dbReference type="SAM" id="MobiDB-lite"/>
    </source>
</evidence>
<reference evidence="6" key="3">
    <citation type="submission" date="2015-06" db="UniProtKB">
        <authorList>
            <consortium name="EnsemblProtists"/>
        </authorList>
    </citation>
    <scope>IDENTIFICATION</scope>
</reference>
<dbReference type="RefSeq" id="XP_005832011.1">
    <property type="nucleotide sequence ID" value="XM_005831954.1"/>
</dbReference>
<evidence type="ECO:0000313" key="5">
    <source>
        <dbReference type="EMBL" id="EKX45031.1"/>
    </source>
</evidence>
<dbReference type="KEGG" id="gtt:GUITHDRAFT_139308"/>
<dbReference type="InterPro" id="IPR055142">
    <property type="entry name" value="ZER1-like_C"/>
</dbReference>
<accession>L1J925</accession>
<dbReference type="Proteomes" id="UP000011087">
    <property type="component" value="Unassembled WGS sequence"/>
</dbReference>
<protein>
    <recommendedName>
        <fullName evidence="4">Protein zer-1 homolog-like C-terminal domain-containing protein</fullName>
    </recommendedName>
</protein>
<evidence type="ECO:0000256" key="1">
    <source>
        <dbReference type="ARBA" id="ARBA00022737"/>
    </source>
</evidence>
<feature type="repeat" description="ARM" evidence="2">
    <location>
        <begin position="443"/>
        <end position="487"/>
    </location>
</feature>
<dbReference type="OrthoDB" id="7537227at2759"/>
<dbReference type="PaxDb" id="55529-EKX45031"/>
<dbReference type="PANTHER" id="PTHR22895:SF0">
    <property type="entry name" value="ARMADILLO REPEAT-CONTAINING PROTEIN 6"/>
    <property type="match status" value="1"/>
</dbReference>
<dbReference type="Gene3D" id="1.25.10.10">
    <property type="entry name" value="Leucine-rich Repeat Variant"/>
    <property type="match status" value="2"/>
</dbReference>
<evidence type="ECO:0000313" key="7">
    <source>
        <dbReference type="Proteomes" id="UP000011087"/>
    </source>
</evidence>
<dbReference type="InterPro" id="IPR016024">
    <property type="entry name" value="ARM-type_fold"/>
</dbReference>
<dbReference type="InterPro" id="IPR000225">
    <property type="entry name" value="Armadillo"/>
</dbReference>
<keyword evidence="7" id="KW-1185">Reference proteome</keyword>
<evidence type="ECO:0000259" key="4">
    <source>
        <dbReference type="Pfam" id="PF22964"/>
    </source>
</evidence>
<gene>
    <name evidence="5" type="ORF">GUITHDRAFT_139308</name>
</gene>
<feature type="region of interest" description="Disordered" evidence="3">
    <location>
        <begin position="1"/>
        <end position="45"/>
    </location>
</feature>
<dbReference type="PANTHER" id="PTHR22895">
    <property type="entry name" value="ARMADILLO REPEAT-CONTAINING PROTEIN 6"/>
    <property type="match status" value="1"/>
</dbReference>
<dbReference type="EnsemblProtists" id="EKX45031">
    <property type="protein sequence ID" value="EKX45031"/>
    <property type="gene ID" value="GUITHDRAFT_139308"/>
</dbReference>
<dbReference type="SUPFAM" id="SSF48371">
    <property type="entry name" value="ARM repeat"/>
    <property type="match status" value="2"/>
</dbReference>
<name>L1J925_GUITC</name>
<dbReference type="AlphaFoldDB" id="L1J925"/>
<dbReference type="SMART" id="SM00185">
    <property type="entry name" value="ARM"/>
    <property type="match status" value="6"/>
</dbReference>
<feature type="domain" description="Protein zer-1 homolog-like C-terminal" evidence="4">
    <location>
        <begin position="445"/>
        <end position="613"/>
    </location>
</feature>
<dbReference type="OMA" id="QWRGCWT"/>
<dbReference type="EMBL" id="JH993001">
    <property type="protein sequence ID" value="EKX45031.1"/>
    <property type="molecule type" value="Genomic_DNA"/>
</dbReference>
<dbReference type="Pfam" id="PF22964">
    <property type="entry name" value="ZER1-like_2nd"/>
    <property type="match status" value="1"/>
</dbReference>
<dbReference type="HOGENOM" id="CLU_421199_0_0_1"/>
<dbReference type="PROSITE" id="PS50176">
    <property type="entry name" value="ARM_REPEAT"/>
    <property type="match status" value="1"/>
</dbReference>
<organism evidence="5">
    <name type="scientific">Guillardia theta (strain CCMP2712)</name>
    <name type="common">Cryptophyte</name>
    <dbReference type="NCBI Taxonomy" id="905079"/>
    <lineage>
        <taxon>Eukaryota</taxon>
        <taxon>Cryptophyceae</taxon>
        <taxon>Pyrenomonadales</taxon>
        <taxon>Geminigeraceae</taxon>
        <taxon>Guillardia</taxon>
    </lineage>
</organism>
<dbReference type="InterPro" id="IPR011989">
    <property type="entry name" value="ARM-like"/>
</dbReference>
<reference evidence="5 7" key="1">
    <citation type="journal article" date="2012" name="Nature">
        <title>Algal genomes reveal evolutionary mosaicism and the fate of nucleomorphs.</title>
        <authorList>
            <consortium name="DOE Joint Genome Institute"/>
            <person name="Curtis B.A."/>
            <person name="Tanifuji G."/>
            <person name="Burki F."/>
            <person name="Gruber A."/>
            <person name="Irimia M."/>
            <person name="Maruyama S."/>
            <person name="Arias M.C."/>
            <person name="Ball S.G."/>
            <person name="Gile G.H."/>
            <person name="Hirakawa Y."/>
            <person name="Hopkins J.F."/>
            <person name="Kuo A."/>
            <person name="Rensing S.A."/>
            <person name="Schmutz J."/>
            <person name="Symeonidi A."/>
            <person name="Elias M."/>
            <person name="Eveleigh R.J."/>
            <person name="Herman E.K."/>
            <person name="Klute M.J."/>
            <person name="Nakayama T."/>
            <person name="Obornik M."/>
            <person name="Reyes-Prieto A."/>
            <person name="Armbrust E.V."/>
            <person name="Aves S.J."/>
            <person name="Beiko R.G."/>
            <person name="Coutinho P."/>
            <person name="Dacks J.B."/>
            <person name="Durnford D.G."/>
            <person name="Fast N.M."/>
            <person name="Green B.R."/>
            <person name="Grisdale C.J."/>
            <person name="Hempel F."/>
            <person name="Henrissat B."/>
            <person name="Hoppner M.P."/>
            <person name="Ishida K."/>
            <person name="Kim E."/>
            <person name="Koreny L."/>
            <person name="Kroth P.G."/>
            <person name="Liu Y."/>
            <person name="Malik S.B."/>
            <person name="Maier U.G."/>
            <person name="McRose D."/>
            <person name="Mock T."/>
            <person name="Neilson J.A."/>
            <person name="Onodera N.T."/>
            <person name="Poole A.M."/>
            <person name="Pritham E.J."/>
            <person name="Richards T.A."/>
            <person name="Rocap G."/>
            <person name="Roy S.W."/>
            <person name="Sarai C."/>
            <person name="Schaack S."/>
            <person name="Shirato S."/>
            <person name="Slamovits C.H."/>
            <person name="Spencer D.F."/>
            <person name="Suzuki S."/>
            <person name="Worden A.Z."/>
            <person name="Zauner S."/>
            <person name="Barry K."/>
            <person name="Bell C."/>
            <person name="Bharti A.K."/>
            <person name="Crow J.A."/>
            <person name="Grimwood J."/>
            <person name="Kramer R."/>
            <person name="Lindquist E."/>
            <person name="Lucas S."/>
            <person name="Salamov A."/>
            <person name="McFadden G.I."/>
            <person name="Lane C.E."/>
            <person name="Keeling P.J."/>
            <person name="Gray M.W."/>
            <person name="Grigoriev I.V."/>
            <person name="Archibald J.M."/>
        </authorList>
    </citation>
    <scope>NUCLEOTIDE SEQUENCE</scope>
    <source>
        <strain evidence="5 7">CCMP2712</strain>
    </source>
</reference>
<sequence length="651" mass="74889">MVERGGGRVEKQQEEREERRWDGMREEERRIEEEEEEEEDREKRSRTKIFGRLLERIPGRGSTEDASSRKAEKISDEEMTEFLNFLLDQLDDEDIQRSACEVIYRLSACHLYQKAMFSLDIKEVLIAIMARHKGVAEIQTLGCRTFLYLSGLFRFNSSDLVQRDIIACLIAAMVEHATVIELQISACRALRFMAANHPANKERIRSKSGVELVEHVRKLHGNDLELVEAADKFLSVLQNDFFSSDSEKMLRYIVSDLEQHSRVLQVTSQNLHLLLYFLTKSEQDLCMMLHETMSVIRFCMKTYKSNTGVQEVICNILIAMIKVYGCYTLLEFFPDMVAMVSANKKEYVRDARLCLLLDMLAEMLTPNRPPVLEERGAREPREQAEGYFSFNEEDDDAVAAAIQDSISKMQQYKFSPVVQEVECSKLKELSLSTKWLHTISTAGGVEATMEAMNVHKEERSVALQACWTLKHLTYHVRNQGMVVELHGVQLLLDVMRRHVEDANVMEQACGAMTNLVYKSAGSRREFMEEKDGIAVLLRVVEVHAENSAVVLNSIWAMSNVMERNETYQVVFVTMDGVHLTCMAMKLHMPNLSVQYQCLKLLRNLAESEQVRRYAGLKGYRDVIKMSMQRHQENSMMVEMGSFILEASQQEV</sequence>